<dbReference type="InterPro" id="IPR002347">
    <property type="entry name" value="SDR_fam"/>
</dbReference>
<gene>
    <name evidence="4" type="ORF">GCM10011512_25410</name>
</gene>
<comment type="caution">
    <text evidence="4">The sequence shown here is derived from an EMBL/GenBank/DDBJ whole genome shotgun (WGS) entry which is preliminary data.</text>
</comment>
<dbReference type="InterPro" id="IPR020904">
    <property type="entry name" value="Sc_DH/Rdtase_CS"/>
</dbReference>
<comment type="similarity">
    <text evidence="1 3">Belongs to the short-chain dehydrogenases/reductases (SDR) family.</text>
</comment>
<evidence type="ECO:0000256" key="3">
    <source>
        <dbReference type="RuleBase" id="RU000363"/>
    </source>
</evidence>
<name>A0ABQ1PI84_9MICC</name>
<evidence type="ECO:0000313" key="5">
    <source>
        <dbReference type="Proteomes" id="UP000597761"/>
    </source>
</evidence>
<dbReference type="RefSeq" id="WP_188668800.1">
    <property type="nucleotide sequence ID" value="NZ_BMJI01000019.1"/>
</dbReference>
<dbReference type="PRINTS" id="PR00081">
    <property type="entry name" value="GDHRDH"/>
</dbReference>
<dbReference type="SUPFAM" id="SSF51735">
    <property type="entry name" value="NAD(P)-binding Rossmann-fold domains"/>
    <property type="match status" value="1"/>
</dbReference>
<dbReference type="Pfam" id="PF00106">
    <property type="entry name" value="adh_short"/>
    <property type="match status" value="1"/>
</dbReference>
<dbReference type="Gene3D" id="3.40.50.720">
    <property type="entry name" value="NAD(P)-binding Rossmann-like Domain"/>
    <property type="match status" value="1"/>
</dbReference>
<accession>A0ABQ1PI84</accession>
<proteinExistence type="inferred from homology"/>
<dbReference type="PANTHER" id="PTHR44196">
    <property type="entry name" value="DEHYDROGENASE/REDUCTASE SDR FAMILY MEMBER 7B"/>
    <property type="match status" value="1"/>
</dbReference>
<evidence type="ECO:0000313" key="4">
    <source>
        <dbReference type="EMBL" id="GGC97328.1"/>
    </source>
</evidence>
<reference evidence="5" key="1">
    <citation type="journal article" date="2019" name="Int. J. Syst. Evol. Microbiol.">
        <title>The Global Catalogue of Microorganisms (GCM) 10K type strain sequencing project: providing services to taxonomists for standard genome sequencing and annotation.</title>
        <authorList>
            <consortium name="The Broad Institute Genomics Platform"/>
            <consortium name="The Broad Institute Genome Sequencing Center for Infectious Disease"/>
            <person name="Wu L."/>
            <person name="Ma J."/>
        </authorList>
    </citation>
    <scope>NUCLEOTIDE SEQUENCE [LARGE SCALE GENOMIC DNA]</scope>
    <source>
        <strain evidence="5">CGMCC 1.15480</strain>
    </source>
</reference>
<dbReference type="InterPro" id="IPR036291">
    <property type="entry name" value="NAD(P)-bd_dom_sf"/>
</dbReference>
<keyword evidence="2" id="KW-0560">Oxidoreductase</keyword>
<dbReference type="Proteomes" id="UP000597761">
    <property type="component" value="Unassembled WGS sequence"/>
</dbReference>
<dbReference type="EMBL" id="BMJI01000019">
    <property type="protein sequence ID" value="GGC97328.1"/>
    <property type="molecule type" value="Genomic_DNA"/>
</dbReference>
<evidence type="ECO:0000256" key="2">
    <source>
        <dbReference type="ARBA" id="ARBA00023002"/>
    </source>
</evidence>
<organism evidence="4 5">
    <name type="scientific">Tersicoccus solisilvae</name>
    <dbReference type="NCBI Taxonomy" id="1882339"/>
    <lineage>
        <taxon>Bacteria</taxon>
        <taxon>Bacillati</taxon>
        <taxon>Actinomycetota</taxon>
        <taxon>Actinomycetes</taxon>
        <taxon>Micrococcales</taxon>
        <taxon>Micrococcaceae</taxon>
        <taxon>Tersicoccus</taxon>
    </lineage>
</organism>
<dbReference type="PROSITE" id="PS00061">
    <property type="entry name" value="ADH_SHORT"/>
    <property type="match status" value="1"/>
</dbReference>
<dbReference type="PRINTS" id="PR00080">
    <property type="entry name" value="SDRFAMILY"/>
</dbReference>
<evidence type="ECO:0000256" key="1">
    <source>
        <dbReference type="ARBA" id="ARBA00006484"/>
    </source>
</evidence>
<protein>
    <submittedName>
        <fullName evidence="4">Ketoacyl reductase</fullName>
    </submittedName>
</protein>
<sequence>MTVAPSSPSSSSPGSASSDRVALVVGASRGLGLLMARDLLEQGYRVVIAARNDQTLRAAAADLDPSGARVLHRVADAGDPESIADLVAFAERQGSLDVVVHVAGIIQVGPLAAMNRGHFREAIDIMTWGPINVALAAVPGMRARGHGRIGIVTSLGGKVSAPHLVPYSTAKFGAVGFTQGLAAELAGTGVTATTLVPGLMRTGSHLQAQFVGDVAKEYRWFALSATLPFIAMTAERAAHKMVAATLAGKPVAAIGVSAQAATRFGGLAPSITVRGMGIFARLLPRTADSGPHVRSDDATTVKGQDARRRLASPLVNALTGLGDRAAKKNLER</sequence>
<keyword evidence="5" id="KW-1185">Reference proteome</keyword>
<dbReference type="PANTHER" id="PTHR44196:SF1">
    <property type="entry name" value="DEHYDROGENASE_REDUCTASE SDR FAMILY MEMBER 7B"/>
    <property type="match status" value="1"/>
</dbReference>